<dbReference type="InParanoid" id="A0A2J6TR81"/>
<evidence type="ECO:0000313" key="2">
    <source>
        <dbReference type="EMBL" id="PMD65509.1"/>
    </source>
</evidence>
<sequence length="65" mass="6885">MIDDKFIGMTLAILASCAIGSSYVITKTGLTQAAEHLALMAMVTNTCEVPFGGVECLHVSKHTGW</sequence>
<keyword evidence="3" id="KW-1185">Reference proteome</keyword>
<evidence type="ECO:0000256" key="1">
    <source>
        <dbReference type="SAM" id="Phobius"/>
    </source>
</evidence>
<feature type="transmembrane region" description="Helical" evidence="1">
    <location>
        <begin position="6"/>
        <end position="25"/>
    </location>
</feature>
<protein>
    <submittedName>
        <fullName evidence="2">Uncharacterized protein</fullName>
    </submittedName>
</protein>
<reference evidence="2 3" key="1">
    <citation type="submission" date="2016-04" db="EMBL/GenBank/DDBJ databases">
        <title>A degradative enzymes factory behind the ericoid mycorrhizal symbiosis.</title>
        <authorList>
            <consortium name="DOE Joint Genome Institute"/>
            <person name="Martino E."/>
            <person name="Morin E."/>
            <person name="Grelet G."/>
            <person name="Kuo A."/>
            <person name="Kohler A."/>
            <person name="Daghino S."/>
            <person name="Barry K."/>
            <person name="Choi C."/>
            <person name="Cichocki N."/>
            <person name="Clum A."/>
            <person name="Copeland A."/>
            <person name="Hainaut M."/>
            <person name="Haridas S."/>
            <person name="Labutti K."/>
            <person name="Lindquist E."/>
            <person name="Lipzen A."/>
            <person name="Khouja H.-R."/>
            <person name="Murat C."/>
            <person name="Ohm R."/>
            <person name="Olson A."/>
            <person name="Spatafora J."/>
            <person name="Veneault-Fourrey C."/>
            <person name="Henrissat B."/>
            <person name="Grigoriev I."/>
            <person name="Martin F."/>
            <person name="Perotto S."/>
        </authorList>
    </citation>
    <scope>NUCLEOTIDE SEQUENCE [LARGE SCALE GENOMIC DNA]</scope>
    <source>
        <strain evidence="2 3">E</strain>
    </source>
</reference>
<dbReference type="PROSITE" id="PS51257">
    <property type="entry name" value="PROKAR_LIPOPROTEIN"/>
    <property type="match status" value="1"/>
</dbReference>
<dbReference type="AlphaFoldDB" id="A0A2J6TR81"/>
<dbReference type="GeneID" id="36587383"/>
<keyword evidence="1" id="KW-0812">Transmembrane</keyword>
<dbReference type="OrthoDB" id="5594869at2759"/>
<gene>
    <name evidence="2" type="ORF">K444DRAFT_608094</name>
</gene>
<dbReference type="Proteomes" id="UP000235371">
    <property type="component" value="Unassembled WGS sequence"/>
</dbReference>
<name>A0A2J6TR81_9HELO</name>
<keyword evidence="1" id="KW-0472">Membrane</keyword>
<keyword evidence="1" id="KW-1133">Transmembrane helix</keyword>
<evidence type="ECO:0000313" key="3">
    <source>
        <dbReference type="Proteomes" id="UP000235371"/>
    </source>
</evidence>
<accession>A0A2J6TR81</accession>
<dbReference type="RefSeq" id="XP_024742413.1">
    <property type="nucleotide sequence ID" value="XM_024879306.1"/>
</dbReference>
<organism evidence="2 3">
    <name type="scientific">Hyaloscypha bicolor E</name>
    <dbReference type="NCBI Taxonomy" id="1095630"/>
    <lineage>
        <taxon>Eukaryota</taxon>
        <taxon>Fungi</taxon>
        <taxon>Dikarya</taxon>
        <taxon>Ascomycota</taxon>
        <taxon>Pezizomycotina</taxon>
        <taxon>Leotiomycetes</taxon>
        <taxon>Helotiales</taxon>
        <taxon>Hyaloscyphaceae</taxon>
        <taxon>Hyaloscypha</taxon>
        <taxon>Hyaloscypha bicolor</taxon>
    </lineage>
</organism>
<dbReference type="EMBL" id="KZ613746">
    <property type="protein sequence ID" value="PMD65509.1"/>
    <property type="molecule type" value="Genomic_DNA"/>
</dbReference>
<proteinExistence type="predicted"/>